<evidence type="ECO:0000313" key="2">
    <source>
        <dbReference type="EMBL" id="MBB4233499.1"/>
    </source>
</evidence>
<dbReference type="InterPro" id="IPR038695">
    <property type="entry name" value="Saro_0823-like_sf"/>
</dbReference>
<dbReference type="AlphaFoldDB" id="A0A7W6QYJ9"/>
<proteinExistence type="predicted"/>
<dbReference type="EMBL" id="JACIFY010000001">
    <property type="protein sequence ID" value="MBB4233499.1"/>
    <property type="molecule type" value="Genomic_DNA"/>
</dbReference>
<dbReference type="Proteomes" id="UP000540909">
    <property type="component" value="Unassembled WGS sequence"/>
</dbReference>
<organism evidence="2 3">
    <name type="scientific">Rhizobium esperanzae</name>
    <dbReference type="NCBI Taxonomy" id="1967781"/>
    <lineage>
        <taxon>Bacteria</taxon>
        <taxon>Pseudomonadati</taxon>
        <taxon>Pseudomonadota</taxon>
        <taxon>Alphaproteobacteria</taxon>
        <taxon>Hyphomicrobiales</taxon>
        <taxon>Rhizobiaceae</taxon>
        <taxon>Rhizobium/Agrobacterium group</taxon>
        <taxon>Rhizobium</taxon>
    </lineage>
</organism>
<dbReference type="InterPro" id="IPR003795">
    <property type="entry name" value="DUF192"/>
</dbReference>
<keyword evidence="1" id="KW-0732">Signal</keyword>
<evidence type="ECO:0000256" key="1">
    <source>
        <dbReference type="SAM" id="SignalP"/>
    </source>
</evidence>
<name>A0A7W6QYJ9_9HYPH</name>
<feature type="chain" id="PRO_5030634793" description="DUF192 domain-containing protein" evidence="1">
    <location>
        <begin position="28"/>
        <end position="163"/>
    </location>
</feature>
<sequence>MRGPILFHAIRSAILALFFMVALPALAEEQMRFDKEPLLVQTAAGKVLHFTVEIASTPDQRAHGLMFRKVMADDAGMIFDFDEPRRVTMWMENTILPLDMLFADDTGTIRHIKENATPYSRDIIDSMSPVKYVVELSAGIVAKLGIKPGDRIVSATTTKKKTK</sequence>
<dbReference type="Pfam" id="PF02643">
    <property type="entry name" value="DUF192"/>
    <property type="match status" value="1"/>
</dbReference>
<gene>
    <name evidence="2" type="ORF">GGD57_000037</name>
</gene>
<feature type="signal peptide" evidence="1">
    <location>
        <begin position="1"/>
        <end position="27"/>
    </location>
</feature>
<evidence type="ECO:0008006" key="4">
    <source>
        <dbReference type="Google" id="ProtNLM"/>
    </source>
</evidence>
<protein>
    <recommendedName>
        <fullName evidence="4">DUF192 domain-containing protein</fullName>
    </recommendedName>
</protein>
<dbReference type="Gene3D" id="2.60.120.1140">
    <property type="entry name" value="Protein of unknown function DUF192"/>
    <property type="match status" value="1"/>
</dbReference>
<dbReference type="PANTHER" id="PTHR37953:SF1">
    <property type="entry name" value="UPF0127 PROTEIN MJ1496"/>
    <property type="match status" value="1"/>
</dbReference>
<evidence type="ECO:0000313" key="3">
    <source>
        <dbReference type="Proteomes" id="UP000540909"/>
    </source>
</evidence>
<accession>A0A7W6QYJ9</accession>
<comment type="caution">
    <text evidence="2">The sequence shown here is derived from an EMBL/GenBank/DDBJ whole genome shotgun (WGS) entry which is preliminary data.</text>
</comment>
<dbReference type="RefSeq" id="WP_184465774.1">
    <property type="nucleotide sequence ID" value="NZ_JACIFY010000001.1"/>
</dbReference>
<dbReference type="PANTHER" id="PTHR37953">
    <property type="entry name" value="UPF0127 PROTEIN MJ1496"/>
    <property type="match status" value="1"/>
</dbReference>
<reference evidence="2 3" key="1">
    <citation type="submission" date="2020-08" db="EMBL/GenBank/DDBJ databases">
        <title>Genomic Encyclopedia of Type Strains, Phase IV (KMG-V): Genome sequencing to study the core and pangenomes of soil and plant-associated prokaryotes.</title>
        <authorList>
            <person name="Whitman W."/>
        </authorList>
    </citation>
    <scope>NUCLEOTIDE SEQUENCE [LARGE SCALE GENOMIC DNA]</scope>
    <source>
        <strain evidence="2 3">SEMIA 4089</strain>
    </source>
</reference>